<dbReference type="InterPro" id="IPR011008">
    <property type="entry name" value="Dimeric_a/b-barrel"/>
</dbReference>
<dbReference type="Pfam" id="PF03795">
    <property type="entry name" value="YCII"/>
    <property type="match status" value="1"/>
</dbReference>
<reference evidence="3 4" key="1">
    <citation type="journal article" date="2018" name="Int. J. Syst. Bacteriol.">
        <title>Oceaniradius stylonemae gen. nov., sp. nov., isolated from a red alga, Stylonema cornu-cervi.</title>
        <authorList>
            <person name="Jeong S."/>
        </authorList>
    </citation>
    <scope>NUCLEOTIDE SEQUENCE [LARGE SCALE GENOMIC DNA]</scope>
    <source>
        <strain evidence="3 4">StC1</strain>
    </source>
</reference>
<dbReference type="Proteomes" id="UP000246132">
    <property type="component" value="Unassembled WGS sequence"/>
</dbReference>
<feature type="domain" description="YCII-related" evidence="2">
    <location>
        <begin position="1"/>
        <end position="88"/>
    </location>
</feature>
<accession>A0A3A8AP72</accession>
<dbReference type="OrthoDB" id="2293521at2"/>
<protein>
    <submittedName>
        <fullName evidence="3">YciI family protein</fullName>
    </submittedName>
</protein>
<dbReference type="Gene3D" id="3.30.70.1060">
    <property type="entry name" value="Dimeric alpha+beta barrel"/>
    <property type="match status" value="1"/>
</dbReference>
<sequence length="128" mass="14381">MPFVVHCIDRQDAGDLRRRTRAEHLEYMIAHNERVAFGGPLQNEDGSKVIGSLMVLSYDTREAVEAFLDAEPYSRAGLFSELRISRFRQMVPENPPGLLMKELARERAALRGHPVSGPRHGAGAVRTR</sequence>
<gene>
    <name evidence="3" type="ORF">DEM25_008145</name>
</gene>
<comment type="caution">
    <text evidence="3">The sequence shown here is derived from an EMBL/GenBank/DDBJ whole genome shotgun (WGS) entry which is preliminary data.</text>
</comment>
<evidence type="ECO:0000256" key="1">
    <source>
        <dbReference type="ARBA" id="ARBA00007689"/>
    </source>
</evidence>
<proteinExistence type="inferred from homology"/>
<dbReference type="InterPro" id="IPR005545">
    <property type="entry name" value="YCII"/>
</dbReference>
<dbReference type="SUPFAM" id="SSF54909">
    <property type="entry name" value="Dimeric alpha+beta barrel"/>
    <property type="match status" value="1"/>
</dbReference>
<dbReference type="RefSeq" id="WP_109765406.1">
    <property type="nucleotide sequence ID" value="NZ_JASHJQ010000001.1"/>
</dbReference>
<dbReference type="EMBL" id="QFWV02000004">
    <property type="protein sequence ID" value="RKF07713.1"/>
    <property type="molecule type" value="Genomic_DNA"/>
</dbReference>
<keyword evidence="4" id="KW-1185">Reference proteome</keyword>
<organism evidence="3 4">
    <name type="scientific">Oceaniradius stylonematis</name>
    <dbReference type="NCBI Taxonomy" id="2184161"/>
    <lineage>
        <taxon>Bacteria</taxon>
        <taxon>Pseudomonadati</taxon>
        <taxon>Pseudomonadota</taxon>
        <taxon>Alphaproteobacteria</taxon>
        <taxon>Hyphomicrobiales</taxon>
        <taxon>Ahrensiaceae</taxon>
        <taxon>Oceaniradius</taxon>
    </lineage>
</organism>
<evidence type="ECO:0000313" key="4">
    <source>
        <dbReference type="Proteomes" id="UP000246132"/>
    </source>
</evidence>
<dbReference type="AlphaFoldDB" id="A0A3A8AP72"/>
<evidence type="ECO:0000259" key="2">
    <source>
        <dbReference type="Pfam" id="PF03795"/>
    </source>
</evidence>
<name>A0A3A8AP72_9HYPH</name>
<dbReference type="PANTHER" id="PTHR33606:SF3">
    <property type="entry name" value="PROTEIN YCII"/>
    <property type="match status" value="1"/>
</dbReference>
<comment type="similarity">
    <text evidence="1">Belongs to the YciI family.</text>
</comment>
<dbReference type="InterPro" id="IPR051807">
    <property type="entry name" value="Sec-metab_biosynth-assoc"/>
</dbReference>
<evidence type="ECO:0000313" key="3">
    <source>
        <dbReference type="EMBL" id="RKF07713.1"/>
    </source>
</evidence>
<dbReference type="PANTHER" id="PTHR33606">
    <property type="entry name" value="PROTEIN YCII"/>
    <property type="match status" value="1"/>
</dbReference>